<feature type="region of interest" description="Disordered" evidence="1">
    <location>
        <begin position="1"/>
        <end position="23"/>
    </location>
</feature>
<dbReference type="AlphaFoldDB" id="A0ABD3PZU8"/>
<sequence>MTTSESSSLLAHGGTSESSRSRSVSTCPSGTVFLVCAFAAVGLVTNIIDKNNESTHVVGMMNRVPMMGKAGKGTKSSHSKVDEYDCESDSSYSKHTVKTAYELPFAALFDDNKGQKKFEASSVTIVDGSVYSVCDSSFAISKFDDRLLPFSEDNKQIGSPERDGDVESGYEAIFHHEGMFYVVRESVLHHHHDDDEANEQEEDEDFVKADKQHSFHAIIEELVLGDDDYTVQSECMCEFEFEGTSKGFEGAIGFPDASGELYVLGLCEGNHCSEERKADAGHGRVVLMKKNTIPDPDVPGELNCVWETVRMVHIPKSADFIDYSDIDIASDGRVAITSQENSAVWIGAAVGIENGVIDPDAFEFDKDSGVTYQFPKSNDCDTIYCNIEGIHWMNNEMLMAVSDKMKGKGKQDFRCFDKDQSIHAFVLP</sequence>
<dbReference type="EMBL" id="JALLPJ020000454">
    <property type="protein sequence ID" value="KAL3791640.1"/>
    <property type="molecule type" value="Genomic_DNA"/>
</dbReference>
<evidence type="ECO:0000256" key="1">
    <source>
        <dbReference type="SAM" id="MobiDB-lite"/>
    </source>
</evidence>
<dbReference type="Proteomes" id="UP001530400">
    <property type="component" value="Unassembled WGS sequence"/>
</dbReference>
<evidence type="ECO:0000313" key="2">
    <source>
        <dbReference type="EMBL" id="KAL3791640.1"/>
    </source>
</evidence>
<organism evidence="2 3">
    <name type="scientific">Cyclotella atomus</name>
    <dbReference type="NCBI Taxonomy" id="382360"/>
    <lineage>
        <taxon>Eukaryota</taxon>
        <taxon>Sar</taxon>
        <taxon>Stramenopiles</taxon>
        <taxon>Ochrophyta</taxon>
        <taxon>Bacillariophyta</taxon>
        <taxon>Coscinodiscophyceae</taxon>
        <taxon>Thalassiosirophycidae</taxon>
        <taxon>Stephanodiscales</taxon>
        <taxon>Stephanodiscaceae</taxon>
        <taxon>Cyclotella</taxon>
    </lineage>
</organism>
<protein>
    <submittedName>
        <fullName evidence="2">Uncharacterized protein</fullName>
    </submittedName>
</protein>
<proteinExistence type="predicted"/>
<evidence type="ECO:0000313" key="3">
    <source>
        <dbReference type="Proteomes" id="UP001530400"/>
    </source>
</evidence>
<name>A0ABD3PZU8_9STRA</name>
<comment type="caution">
    <text evidence="2">The sequence shown here is derived from an EMBL/GenBank/DDBJ whole genome shotgun (WGS) entry which is preliminary data.</text>
</comment>
<keyword evidence="3" id="KW-1185">Reference proteome</keyword>
<reference evidence="2 3" key="1">
    <citation type="submission" date="2024-10" db="EMBL/GenBank/DDBJ databases">
        <title>Updated reference genomes for cyclostephanoid diatoms.</title>
        <authorList>
            <person name="Roberts W.R."/>
            <person name="Alverson A.J."/>
        </authorList>
    </citation>
    <scope>NUCLEOTIDE SEQUENCE [LARGE SCALE GENOMIC DNA]</scope>
    <source>
        <strain evidence="2 3">AJA010-31</strain>
    </source>
</reference>
<accession>A0ABD3PZU8</accession>
<gene>
    <name evidence="2" type="ORF">ACHAWO_005987</name>
</gene>